<reference evidence="1" key="1">
    <citation type="submission" date="2020-03" db="EMBL/GenBank/DDBJ databases">
        <title>The deep terrestrial virosphere.</title>
        <authorList>
            <person name="Holmfeldt K."/>
            <person name="Nilsson E."/>
            <person name="Simone D."/>
            <person name="Lopez-Fernandez M."/>
            <person name="Wu X."/>
            <person name="de Brujin I."/>
            <person name="Lundin D."/>
            <person name="Andersson A."/>
            <person name="Bertilsson S."/>
            <person name="Dopson M."/>
        </authorList>
    </citation>
    <scope>NUCLEOTIDE SEQUENCE</scope>
    <source>
        <strain evidence="2">MM415A01925</strain>
        <strain evidence="1">MM415B01087</strain>
    </source>
</reference>
<evidence type="ECO:0000313" key="1">
    <source>
        <dbReference type="EMBL" id="QJA60634.1"/>
    </source>
</evidence>
<sequence>MAKRTKLFNKIFGEPLRVKAPKPWRITTRLIIHKSKKAYTRKPKHRKDWGE</sequence>
<name>A0A6M3ITC3_9ZZZZ</name>
<gene>
    <name evidence="2" type="ORF">MM415A01925_0012</name>
    <name evidence="1" type="ORF">MM415B01087_0028</name>
</gene>
<dbReference type="EMBL" id="MT141415">
    <property type="protein sequence ID" value="QJA60634.1"/>
    <property type="molecule type" value="Genomic_DNA"/>
</dbReference>
<proteinExistence type="predicted"/>
<accession>A0A6M3ITC3</accession>
<dbReference type="EMBL" id="MT142121">
    <property type="protein sequence ID" value="QJA74794.1"/>
    <property type="molecule type" value="Genomic_DNA"/>
</dbReference>
<organism evidence="1">
    <name type="scientific">viral metagenome</name>
    <dbReference type="NCBI Taxonomy" id="1070528"/>
    <lineage>
        <taxon>unclassified sequences</taxon>
        <taxon>metagenomes</taxon>
        <taxon>organismal metagenomes</taxon>
    </lineage>
</organism>
<protein>
    <submittedName>
        <fullName evidence="1">Uncharacterized protein</fullName>
    </submittedName>
</protein>
<evidence type="ECO:0000313" key="2">
    <source>
        <dbReference type="EMBL" id="QJA74794.1"/>
    </source>
</evidence>
<dbReference type="AlphaFoldDB" id="A0A6M3ITC3"/>